<gene>
    <name evidence="3" type="ordered locus">KKY_2399</name>
</gene>
<dbReference type="eggNOG" id="COG3144">
    <property type="taxonomic scope" value="Bacteria"/>
</dbReference>
<feature type="compositionally biased region" description="Polar residues" evidence="1">
    <location>
        <begin position="163"/>
        <end position="190"/>
    </location>
</feature>
<keyword evidence="3" id="KW-0969">Cilium</keyword>
<sequence>MAGELGTQLSALLEKLATLSGKLEDGEPLDETELDELENLLAGIESLLDQGAPLPPPGSPQLSALAEVAAELGLDVEEGLGSLDKLAALSTKLAEKLRDEAPEIAARLTEIARSLDGHVATIQSAVADERSQAVVAIKHVESETRLNPAGVIAAQSGEPDPSDNASAGNQKTDTSGSSERSLVQGEQNSRPAPGSEARSAPQQGGAAGGPAATAPQESLETPDGLTVQTGQPQPSVSAPNASARPEAVLYQRPEAQINLPHIAAEISRHVQNGINRFEIRLNPPELGRIDVRMEMDNSGNVVARLAVERSETLDLLQRDQRALERALSEAGLNAAKTELEFSLGQQGSGNDGNDTERLPWRMSILDTASPPSQAAAALPDRTGYARLDAVNLWV</sequence>
<dbReference type="AlphaFoldDB" id="G4R927"/>
<dbReference type="Proteomes" id="UP000008850">
    <property type="component" value="Chromosome"/>
</dbReference>
<dbReference type="InterPro" id="IPR038610">
    <property type="entry name" value="FliK-like_C_sf"/>
</dbReference>
<dbReference type="InterPro" id="IPR021136">
    <property type="entry name" value="Flagellar_hook_control-like_C"/>
</dbReference>
<dbReference type="KEGG" id="phl:KKY_2399"/>
<dbReference type="PANTHER" id="PTHR37533:SF2">
    <property type="entry name" value="FLAGELLAR HOOK-LENGTH CONTROL PROTEIN"/>
    <property type="match status" value="1"/>
</dbReference>
<organism evidence="3 4">
    <name type="scientific">Pelagibacterium halotolerans (strain DSM 22347 / JCM 15775 / CGMCC 1.7692 / B2)</name>
    <dbReference type="NCBI Taxonomy" id="1082931"/>
    <lineage>
        <taxon>Bacteria</taxon>
        <taxon>Pseudomonadati</taxon>
        <taxon>Pseudomonadota</taxon>
        <taxon>Alphaproteobacteria</taxon>
        <taxon>Hyphomicrobiales</taxon>
        <taxon>Devosiaceae</taxon>
        <taxon>Pelagibacterium</taxon>
    </lineage>
</organism>
<accession>G4R927</accession>
<evidence type="ECO:0000313" key="3">
    <source>
        <dbReference type="EMBL" id="AEQ52407.1"/>
    </source>
</evidence>
<evidence type="ECO:0000313" key="4">
    <source>
        <dbReference type="Proteomes" id="UP000008850"/>
    </source>
</evidence>
<evidence type="ECO:0000256" key="1">
    <source>
        <dbReference type="SAM" id="MobiDB-lite"/>
    </source>
</evidence>
<keyword evidence="3" id="KW-0282">Flagellum</keyword>
<keyword evidence="4" id="KW-1185">Reference proteome</keyword>
<dbReference type="STRING" id="1082931.KKY_2399"/>
<dbReference type="InterPro" id="IPR052563">
    <property type="entry name" value="FliK"/>
</dbReference>
<dbReference type="CDD" id="cd17470">
    <property type="entry name" value="T3SS_Flik_C"/>
    <property type="match status" value="1"/>
</dbReference>
<dbReference type="Gene3D" id="3.30.750.140">
    <property type="match status" value="1"/>
</dbReference>
<feature type="compositionally biased region" description="Low complexity" evidence="1">
    <location>
        <begin position="200"/>
        <end position="216"/>
    </location>
</feature>
<feature type="region of interest" description="Disordered" evidence="1">
    <location>
        <begin position="147"/>
        <end position="244"/>
    </location>
</feature>
<proteinExistence type="predicted"/>
<dbReference type="EMBL" id="CP003075">
    <property type="protein sequence ID" value="AEQ52407.1"/>
    <property type="molecule type" value="Genomic_DNA"/>
</dbReference>
<feature type="compositionally biased region" description="Polar residues" evidence="1">
    <location>
        <begin position="226"/>
        <end position="240"/>
    </location>
</feature>
<name>G4R927_PELHB</name>
<protein>
    <submittedName>
        <fullName evidence="3">Flagellar hook-length control protein</fullName>
    </submittedName>
</protein>
<keyword evidence="3" id="KW-0966">Cell projection</keyword>
<dbReference type="HOGENOM" id="CLU_699896_0_0_5"/>
<evidence type="ECO:0000259" key="2">
    <source>
        <dbReference type="Pfam" id="PF02120"/>
    </source>
</evidence>
<reference evidence="3 4" key="1">
    <citation type="journal article" date="2012" name="J. Bacteriol.">
        <title>Complete genome sequence of Pelagibacterium halotolerans B2T.</title>
        <authorList>
            <person name="Huo Y.Y."/>
            <person name="Cheng H."/>
            <person name="Han X.F."/>
            <person name="Jiang X.W."/>
            <person name="Sun C."/>
            <person name="Zhang X.Q."/>
            <person name="Zhu X.F."/>
            <person name="Liu Y.F."/>
            <person name="Li P.F."/>
            <person name="Ni P.X."/>
            <person name="Wu M."/>
        </authorList>
    </citation>
    <scope>NUCLEOTIDE SEQUENCE [LARGE SCALE GENOMIC DNA]</scope>
    <source>
        <strain evidence="4">DSM 22347 / JCM 15775 / CGMCC 1.7692 / B2</strain>
    </source>
</reference>
<dbReference type="PANTHER" id="PTHR37533">
    <property type="entry name" value="FLAGELLAR HOOK-LENGTH CONTROL PROTEIN"/>
    <property type="match status" value="1"/>
</dbReference>
<dbReference type="Pfam" id="PF02120">
    <property type="entry name" value="Flg_hook"/>
    <property type="match status" value="1"/>
</dbReference>
<feature type="domain" description="Flagellar hook-length control protein-like C-terminal" evidence="2">
    <location>
        <begin position="267"/>
        <end position="347"/>
    </location>
</feature>